<keyword evidence="1" id="KW-0472">Membrane</keyword>
<feature type="transmembrane region" description="Helical" evidence="1">
    <location>
        <begin position="156"/>
        <end position="174"/>
    </location>
</feature>
<keyword evidence="1" id="KW-1133">Transmembrane helix</keyword>
<feature type="transmembrane region" description="Helical" evidence="1">
    <location>
        <begin position="218"/>
        <end position="237"/>
    </location>
</feature>
<accession>A0AAD5DGK9</accession>
<proteinExistence type="predicted"/>
<dbReference type="Proteomes" id="UP001205105">
    <property type="component" value="Unassembled WGS sequence"/>
</dbReference>
<evidence type="ECO:0000256" key="1">
    <source>
        <dbReference type="SAM" id="Phobius"/>
    </source>
</evidence>
<feature type="transmembrane region" description="Helical" evidence="1">
    <location>
        <begin position="35"/>
        <end position="53"/>
    </location>
</feature>
<organism evidence="2 3">
    <name type="scientific">Chlorella ohadii</name>
    <dbReference type="NCBI Taxonomy" id="2649997"/>
    <lineage>
        <taxon>Eukaryota</taxon>
        <taxon>Viridiplantae</taxon>
        <taxon>Chlorophyta</taxon>
        <taxon>core chlorophytes</taxon>
        <taxon>Trebouxiophyceae</taxon>
        <taxon>Chlorellales</taxon>
        <taxon>Chlorellaceae</taxon>
        <taxon>Chlorella clade</taxon>
        <taxon>Chlorella</taxon>
    </lineage>
</organism>
<reference evidence="2" key="1">
    <citation type="submission" date="2020-11" db="EMBL/GenBank/DDBJ databases">
        <title>Chlorella ohadii genome sequencing and assembly.</title>
        <authorList>
            <person name="Murik O."/>
            <person name="Treves H."/>
            <person name="Kedem I."/>
            <person name="Shotland Y."/>
            <person name="Kaplan A."/>
        </authorList>
    </citation>
    <scope>NUCLEOTIDE SEQUENCE</scope>
    <source>
        <strain evidence="2">1</strain>
    </source>
</reference>
<feature type="transmembrane region" description="Helical" evidence="1">
    <location>
        <begin position="92"/>
        <end position="113"/>
    </location>
</feature>
<keyword evidence="1" id="KW-0812">Transmembrane</keyword>
<dbReference type="AlphaFoldDB" id="A0AAD5DGK9"/>
<keyword evidence="3" id="KW-1185">Reference proteome</keyword>
<comment type="caution">
    <text evidence="2">The sequence shown here is derived from an EMBL/GenBank/DDBJ whole genome shotgun (WGS) entry which is preliminary data.</text>
</comment>
<feature type="transmembrane region" description="Helical" evidence="1">
    <location>
        <begin position="275"/>
        <end position="297"/>
    </location>
</feature>
<feature type="transmembrane region" description="Helical" evidence="1">
    <location>
        <begin position="125"/>
        <end position="144"/>
    </location>
</feature>
<sequence>MPLPVLNGWAKRWRAWRDSPFRRATNEAAADADRTLWHVGSIVLLVLLVFKTVAQERLVVLALQNATHLMLQQGLALMIARRRETYVRFRELWVLAATAHLVWICLNSAFHGGTNSLELASGSPLLLLPLLLIGNTGLWVALYMLHARLLHPVNLAALPLLALPALACTSRLCGRMLAIPALREPMGPAFAALDWLALVPLSPAPLSPPVTDGTSQCIILNVWALLVFAVAVPLHILGRLERRARRLFWASRVEELCTEQCGRPTPEAKAEAIRLLYVPCATAAELLLFAVLAWQAARTAVVLLRGGSP</sequence>
<name>A0AAD5DGK9_9CHLO</name>
<evidence type="ECO:0000313" key="2">
    <source>
        <dbReference type="EMBL" id="KAI7835786.1"/>
    </source>
</evidence>
<gene>
    <name evidence="2" type="ORF">COHA_010306</name>
</gene>
<evidence type="ECO:0000313" key="3">
    <source>
        <dbReference type="Proteomes" id="UP001205105"/>
    </source>
</evidence>
<protein>
    <submittedName>
        <fullName evidence="2">Uncharacterized protein</fullName>
    </submittedName>
</protein>
<dbReference type="EMBL" id="JADXDR010000226">
    <property type="protein sequence ID" value="KAI7835786.1"/>
    <property type="molecule type" value="Genomic_DNA"/>
</dbReference>